<dbReference type="Gene3D" id="3.20.20.70">
    <property type="entry name" value="Aldolase class I"/>
    <property type="match status" value="1"/>
</dbReference>
<evidence type="ECO:0000313" key="6">
    <source>
        <dbReference type="EMBL" id="GGH87097.1"/>
    </source>
</evidence>
<evidence type="ECO:0000313" key="7">
    <source>
        <dbReference type="Proteomes" id="UP000637774"/>
    </source>
</evidence>
<proteinExistence type="inferred from homology"/>
<dbReference type="CDD" id="cd00452">
    <property type="entry name" value="KDPG_aldolase"/>
    <property type="match status" value="1"/>
</dbReference>
<dbReference type="Pfam" id="PF01081">
    <property type="entry name" value="Aldolase"/>
    <property type="match status" value="1"/>
</dbReference>
<dbReference type="PANTHER" id="PTHR30246">
    <property type="entry name" value="2-KETO-3-DEOXY-6-PHOSPHOGLUCONATE ALDOLASE"/>
    <property type="match status" value="1"/>
</dbReference>
<gene>
    <name evidence="6" type="ORF">GCM10011495_25210</name>
</gene>
<protein>
    <submittedName>
        <fullName evidence="6">2-dehydro-3-deoxy-phosphogluconate aldolase</fullName>
    </submittedName>
</protein>
<dbReference type="NCBIfam" id="TIGR01182">
    <property type="entry name" value="eda"/>
    <property type="match status" value="1"/>
</dbReference>
<comment type="pathway">
    <text evidence="1">Carbohydrate acid metabolism.</text>
</comment>
<evidence type="ECO:0000256" key="4">
    <source>
        <dbReference type="ARBA" id="ARBA00023239"/>
    </source>
</evidence>
<evidence type="ECO:0000256" key="3">
    <source>
        <dbReference type="ARBA" id="ARBA00011233"/>
    </source>
</evidence>
<reference evidence="7" key="1">
    <citation type="journal article" date="2019" name="Int. J. Syst. Evol. Microbiol.">
        <title>The Global Catalogue of Microorganisms (GCM) 10K type strain sequencing project: providing services to taxonomists for standard genome sequencing and annotation.</title>
        <authorList>
            <consortium name="The Broad Institute Genomics Platform"/>
            <consortium name="The Broad Institute Genome Sequencing Center for Infectious Disease"/>
            <person name="Wu L."/>
            <person name="Ma J."/>
        </authorList>
    </citation>
    <scope>NUCLEOTIDE SEQUENCE [LARGE SCALE GENOMIC DNA]</scope>
    <source>
        <strain evidence="7">CGMCC 1.14966</strain>
    </source>
</reference>
<evidence type="ECO:0000256" key="1">
    <source>
        <dbReference type="ARBA" id="ARBA00004761"/>
    </source>
</evidence>
<evidence type="ECO:0000256" key="5">
    <source>
        <dbReference type="ARBA" id="ARBA00023277"/>
    </source>
</evidence>
<dbReference type="SUPFAM" id="SSF51569">
    <property type="entry name" value="Aldolase"/>
    <property type="match status" value="1"/>
</dbReference>
<dbReference type="PANTHER" id="PTHR30246:SF1">
    <property type="entry name" value="2-DEHYDRO-3-DEOXY-6-PHOSPHOGALACTONATE ALDOLASE-RELATED"/>
    <property type="match status" value="1"/>
</dbReference>
<keyword evidence="4" id="KW-0456">Lyase</keyword>
<keyword evidence="5" id="KW-0119">Carbohydrate metabolism</keyword>
<sequence length="208" mass="21846">MKTLSHLLTHKVIAIVRGANPKDLLRIAQALHAGGVRAMEVTLNSPGALASIEEIAGTMPDDFLVGAGTVLDPESARAALLAGARFIISPTLNKHTIRMTKRYGAVSIPGAYTATEILKAYEYGGDIIKVFPASGVGPSYFRDVAGPLPFIPLMPTGGVSLDNIQGFIDVGAVAFGLGSSLVDTKQAVTEAYLAQLSEKARQFRKVVG</sequence>
<dbReference type="InterPro" id="IPR000887">
    <property type="entry name" value="Aldlse_KDPG_KHG"/>
</dbReference>
<dbReference type="Proteomes" id="UP000637774">
    <property type="component" value="Unassembled WGS sequence"/>
</dbReference>
<comment type="similarity">
    <text evidence="2">Belongs to the KHG/KDPG aldolase family.</text>
</comment>
<evidence type="ECO:0000256" key="2">
    <source>
        <dbReference type="ARBA" id="ARBA00006906"/>
    </source>
</evidence>
<dbReference type="RefSeq" id="WP_188562436.1">
    <property type="nucleotide sequence ID" value="NZ_BMGY01000023.1"/>
</dbReference>
<comment type="caution">
    <text evidence="6">The sequence shown here is derived from an EMBL/GenBank/DDBJ whole genome shotgun (WGS) entry which is preliminary data.</text>
</comment>
<name>A0ABQ2A7V0_9BACT</name>
<comment type="subunit">
    <text evidence="3">Homotrimer.</text>
</comment>
<dbReference type="InterPro" id="IPR013785">
    <property type="entry name" value="Aldolase_TIM"/>
</dbReference>
<accession>A0ABQ2A7V0</accession>
<organism evidence="6 7">
    <name type="scientific">Hymenobacter frigidus</name>
    <dbReference type="NCBI Taxonomy" id="1524095"/>
    <lineage>
        <taxon>Bacteria</taxon>
        <taxon>Pseudomonadati</taxon>
        <taxon>Bacteroidota</taxon>
        <taxon>Cytophagia</taxon>
        <taxon>Cytophagales</taxon>
        <taxon>Hymenobacteraceae</taxon>
        <taxon>Hymenobacter</taxon>
    </lineage>
</organism>
<dbReference type="EMBL" id="BMGY01000023">
    <property type="protein sequence ID" value="GGH87097.1"/>
    <property type="molecule type" value="Genomic_DNA"/>
</dbReference>
<keyword evidence="7" id="KW-1185">Reference proteome</keyword>